<feature type="compositionally biased region" description="Polar residues" evidence="1">
    <location>
        <begin position="176"/>
        <end position="196"/>
    </location>
</feature>
<feature type="compositionally biased region" description="Polar residues" evidence="1">
    <location>
        <begin position="137"/>
        <end position="167"/>
    </location>
</feature>
<organism evidence="2">
    <name type="scientific">Mycobacterium xenopi 4042</name>
    <dbReference type="NCBI Taxonomy" id="1299334"/>
    <lineage>
        <taxon>Bacteria</taxon>
        <taxon>Bacillati</taxon>
        <taxon>Actinomycetota</taxon>
        <taxon>Actinomycetes</taxon>
        <taxon>Mycobacteriales</taxon>
        <taxon>Mycobacteriaceae</taxon>
        <taxon>Mycobacterium</taxon>
    </lineage>
</organism>
<feature type="region of interest" description="Disordered" evidence="1">
    <location>
        <begin position="126"/>
        <end position="205"/>
    </location>
</feature>
<dbReference type="InterPro" id="IPR003615">
    <property type="entry name" value="HNH_nuc"/>
</dbReference>
<proteinExistence type="predicted"/>
<comment type="caution">
    <text evidence="2">The sequence shown here is derived from an EMBL/GenBank/DDBJ whole genome shotgun (WGS) entry which is preliminary data.</text>
</comment>
<dbReference type="AlphaFoldDB" id="X8CG83"/>
<name>X8CG83_MYCXE</name>
<feature type="region of interest" description="Disordered" evidence="1">
    <location>
        <begin position="245"/>
        <end position="290"/>
    </location>
</feature>
<dbReference type="EMBL" id="JAOB01000032">
    <property type="protein sequence ID" value="EUA54463.1"/>
    <property type="molecule type" value="Genomic_DNA"/>
</dbReference>
<feature type="region of interest" description="Disordered" evidence="1">
    <location>
        <begin position="60"/>
        <end position="81"/>
    </location>
</feature>
<reference evidence="2" key="1">
    <citation type="submission" date="2014-01" db="EMBL/GenBank/DDBJ databases">
        <authorList>
            <person name="Brown-Elliot B."/>
            <person name="Wallace R."/>
            <person name="Lenaerts A."/>
            <person name="Ordway D."/>
            <person name="DeGroote M.A."/>
            <person name="Parker T."/>
            <person name="Sizemore C."/>
            <person name="Tallon L.J."/>
            <person name="Sadzewicz L.K."/>
            <person name="Sengamalay N."/>
            <person name="Fraser C.M."/>
            <person name="Hine E."/>
            <person name="Shefchek K.A."/>
            <person name="Das S.P."/>
            <person name="Tettelin H."/>
        </authorList>
    </citation>
    <scope>NUCLEOTIDE SEQUENCE [LARGE SCALE GENOMIC DNA]</scope>
    <source>
        <strain evidence="2">4042</strain>
    </source>
</reference>
<evidence type="ECO:0000256" key="1">
    <source>
        <dbReference type="SAM" id="MobiDB-lite"/>
    </source>
</evidence>
<evidence type="ECO:0000313" key="2">
    <source>
        <dbReference type="EMBL" id="EUA54463.1"/>
    </source>
</evidence>
<protein>
    <recommendedName>
        <fullName evidence="3">HNH endonuclease family protein</fullName>
    </recommendedName>
</protein>
<accession>X8CG83</accession>
<evidence type="ECO:0008006" key="3">
    <source>
        <dbReference type="Google" id="ProtNLM"/>
    </source>
</evidence>
<sequence>MFKEAYIGQDNYRQRRDEAKKRLDELAAAQHLDLAELLAAFDEFQRLDAQAGAAAAHASRLNQIDPLPPRANGAPRTRPTRVQRLYRDLTFSAWLDQVLTARAQRAHDHHLAELQAATHTAIDAAAAEARDKAAAGQPSTTTHRPASPSCTAEPSNKSTRPPSTKTTYGHPACSKPDSTPNRPPSNSLSPKATNQPKGRPAPMTNTLNYAGQALTITDTEKAAALDTMNAATTDDGDQGTVLTVAGTTRPISPPTDRRASARPGDLTPRPRPGTQPTKEINMAWGNRPRSHIPKRIKDQVRRRDKTCQLAYPGCTQRIDEMDHIIGLAAQGIPRTPVLSANEIQGVCRHCHAIKTQAQATAGRQRAIAQRGNLSRRYRNHEHHPGLMTE</sequence>
<dbReference type="PATRIC" id="fig|1299334.3.peg.3384"/>
<gene>
    <name evidence="2" type="ORF">I553_1574</name>
</gene>
<dbReference type="CDD" id="cd00085">
    <property type="entry name" value="HNHc"/>
    <property type="match status" value="1"/>
</dbReference>